<dbReference type="Gene3D" id="3.60.10.10">
    <property type="entry name" value="Endonuclease/exonuclease/phosphatase"/>
    <property type="match status" value="1"/>
</dbReference>
<gene>
    <name evidence="2" type="ORF">EZS28_050031</name>
</gene>
<comment type="caution">
    <text evidence="2">The sequence shown here is derived from an EMBL/GenBank/DDBJ whole genome shotgun (WGS) entry which is preliminary data.</text>
</comment>
<organism evidence="2 3">
    <name type="scientific">Streblomastix strix</name>
    <dbReference type="NCBI Taxonomy" id="222440"/>
    <lineage>
        <taxon>Eukaryota</taxon>
        <taxon>Metamonada</taxon>
        <taxon>Preaxostyla</taxon>
        <taxon>Oxymonadida</taxon>
        <taxon>Streblomastigidae</taxon>
        <taxon>Streblomastix</taxon>
    </lineage>
</organism>
<accession>A0A5J4T904</accession>
<dbReference type="InterPro" id="IPR036691">
    <property type="entry name" value="Endo/exonu/phosph_ase_sf"/>
</dbReference>
<dbReference type="Pfam" id="PF22669">
    <property type="entry name" value="Exo_endo_phos2"/>
    <property type="match status" value="1"/>
</dbReference>
<dbReference type="InterPro" id="IPR046985">
    <property type="entry name" value="IP5"/>
</dbReference>
<feature type="domain" description="Inositol polyphosphate-related phosphatase" evidence="1">
    <location>
        <begin position="16"/>
        <end position="118"/>
    </location>
</feature>
<evidence type="ECO:0000259" key="1">
    <source>
        <dbReference type="Pfam" id="PF22669"/>
    </source>
</evidence>
<dbReference type="EMBL" id="SNRW01036315">
    <property type="protein sequence ID" value="KAA6354442.1"/>
    <property type="molecule type" value="Genomic_DNA"/>
</dbReference>
<dbReference type="AlphaFoldDB" id="A0A5J4T904"/>
<dbReference type="GO" id="GO:0046856">
    <property type="term" value="P:phosphatidylinositol dephosphorylation"/>
    <property type="evidence" value="ECO:0007669"/>
    <property type="project" value="InterPro"/>
</dbReference>
<dbReference type="GO" id="GO:0004439">
    <property type="term" value="F:phosphatidylinositol-4,5-bisphosphate 5-phosphatase activity"/>
    <property type="evidence" value="ECO:0007669"/>
    <property type="project" value="TreeGrafter"/>
</dbReference>
<protein>
    <recommendedName>
        <fullName evidence="1">Inositol polyphosphate-related phosphatase domain-containing protein</fullName>
    </recommendedName>
</protein>
<name>A0A5J4T904_9EUKA</name>
<dbReference type="PANTHER" id="PTHR11200">
    <property type="entry name" value="INOSITOL 5-PHOSPHATASE"/>
    <property type="match status" value="1"/>
</dbReference>
<dbReference type="OrthoDB" id="1925875at2759"/>
<dbReference type="InterPro" id="IPR000300">
    <property type="entry name" value="IPPc"/>
</dbReference>
<sequence length="237" mass="27910">MMRESFFDKLSQSCIPANKHDYCFFMGDLNLSMWMEMQRKDIERGLLCGKLERLLSYDDLIIERYQRRSFDEFEEMRITWGPTYRFNVGSHVFDTSHKMQLPAWYNIALFRRKDPTQVPTVKNQLPLIQQSLILSINQSNRLGTAVQSTVPFAIEQSGSRPIIPTSVKFVYMKDVNPQQYIQSATGEFHVTPSLSAHLHLLHQEQQRREREFKFLQLHFNITSDGTIYLQPPNSKHF</sequence>
<dbReference type="Proteomes" id="UP000324800">
    <property type="component" value="Unassembled WGS sequence"/>
</dbReference>
<proteinExistence type="predicted"/>
<evidence type="ECO:0000313" key="3">
    <source>
        <dbReference type="Proteomes" id="UP000324800"/>
    </source>
</evidence>
<dbReference type="SUPFAM" id="SSF56219">
    <property type="entry name" value="DNase I-like"/>
    <property type="match status" value="1"/>
</dbReference>
<evidence type="ECO:0000313" key="2">
    <source>
        <dbReference type="EMBL" id="KAA6354442.1"/>
    </source>
</evidence>
<reference evidence="2 3" key="1">
    <citation type="submission" date="2019-03" db="EMBL/GenBank/DDBJ databases">
        <title>Single cell metagenomics reveals metabolic interactions within the superorganism composed of flagellate Streblomastix strix and complex community of Bacteroidetes bacteria on its surface.</title>
        <authorList>
            <person name="Treitli S.C."/>
            <person name="Kolisko M."/>
            <person name="Husnik F."/>
            <person name="Keeling P."/>
            <person name="Hampl V."/>
        </authorList>
    </citation>
    <scope>NUCLEOTIDE SEQUENCE [LARGE SCALE GENOMIC DNA]</scope>
    <source>
        <strain evidence="2">ST1C</strain>
    </source>
</reference>